<comment type="catalytic activity">
    <reaction evidence="1">
        <text>5-hydroxy-2-oxo-4-ureido-2,5-dihydro-1H-imidazole-5-carboxylate + H(+) = (S)-allantoin + CO2</text>
        <dbReference type="Rhea" id="RHEA:26301"/>
        <dbReference type="ChEBI" id="CHEBI:15378"/>
        <dbReference type="ChEBI" id="CHEBI:15678"/>
        <dbReference type="ChEBI" id="CHEBI:16526"/>
        <dbReference type="ChEBI" id="CHEBI:58639"/>
        <dbReference type="EC" id="4.1.1.97"/>
    </reaction>
</comment>
<reference evidence="8 9" key="1">
    <citation type="journal article" date="2019" name="Int. J. Syst. Evol. Microbiol.">
        <title>The Global Catalogue of Microorganisms (GCM) 10K type strain sequencing project: providing services to taxonomists for standard genome sequencing and annotation.</title>
        <authorList>
            <consortium name="The Broad Institute Genomics Platform"/>
            <consortium name="The Broad Institute Genome Sequencing Center for Infectious Disease"/>
            <person name="Wu L."/>
            <person name="Ma J."/>
        </authorList>
    </citation>
    <scope>NUCLEOTIDE SEQUENCE [LARGE SCALE GENOMIC DNA]</scope>
    <source>
        <strain evidence="8 9">JCM 9933</strain>
    </source>
</reference>
<dbReference type="PANTHER" id="PTHR43466">
    <property type="entry name" value="2-OXO-4-HYDROXY-4-CARBOXY-5-UREIDOIMIDAZOLINE DECARBOXYLASE-RELATED"/>
    <property type="match status" value="1"/>
</dbReference>
<name>A0ABN1EM89_9PROT</name>
<dbReference type="InterPro" id="IPR036778">
    <property type="entry name" value="OHCU_decarboxylase_sf"/>
</dbReference>
<dbReference type="SUPFAM" id="SSF158694">
    <property type="entry name" value="UraD-Like"/>
    <property type="match status" value="1"/>
</dbReference>
<evidence type="ECO:0000313" key="9">
    <source>
        <dbReference type="Proteomes" id="UP001501588"/>
    </source>
</evidence>
<protein>
    <recommendedName>
        <fullName evidence="3">2-oxo-4-hydroxy-4-carboxy-5-ureidoimidazoline decarboxylase</fullName>
        <ecNumber evidence="3">4.1.1.97</ecNumber>
    </recommendedName>
</protein>
<dbReference type="NCBIfam" id="TIGR03164">
    <property type="entry name" value="UHCUDC"/>
    <property type="match status" value="1"/>
</dbReference>
<evidence type="ECO:0000256" key="1">
    <source>
        <dbReference type="ARBA" id="ARBA00001163"/>
    </source>
</evidence>
<evidence type="ECO:0000256" key="2">
    <source>
        <dbReference type="ARBA" id="ARBA00004754"/>
    </source>
</evidence>
<comment type="caution">
    <text evidence="8">The sequence shown here is derived from an EMBL/GenBank/DDBJ whole genome shotgun (WGS) entry which is preliminary data.</text>
</comment>
<dbReference type="EC" id="4.1.1.97" evidence="3"/>
<dbReference type="PANTHER" id="PTHR43466:SF1">
    <property type="entry name" value="2-OXO-4-HYDROXY-4-CARBOXY-5-UREIDOIMIDAZOLINE DECARBOXYLASE-RELATED"/>
    <property type="match status" value="1"/>
</dbReference>
<dbReference type="Proteomes" id="UP001501588">
    <property type="component" value="Unassembled WGS sequence"/>
</dbReference>
<evidence type="ECO:0000256" key="3">
    <source>
        <dbReference type="ARBA" id="ARBA00012257"/>
    </source>
</evidence>
<dbReference type="RefSeq" id="WP_343893414.1">
    <property type="nucleotide sequence ID" value="NZ_BAAAFZ010000006.1"/>
</dbReference>
<keyword evidence="4" id="KW-0659">Purine metabolism</keyword>
<dbReference type="InterPro" id="IPR017580">
    <property type="entry name" value="OHCU_decarboxylase-1"/>
</dbReference>
<gene>
    <name evidence="8" type="primary">uraD</name>
    <name evidence="8" type="ORF">GCM10009416_03570</name>
</gene>
<comment type="pathway">
    <text evidence="2">Purine metabolism; urate degradation; (S)-allantoin from urate: step 3/3.</text>
</comment>
<keyword evidence="9" id="KW-1185">Reference proteome</keyword>
<evidence type="ECO:0000313" key="8">
    <source>
        <dbReference type="EMBL" id="GAA0568664.1"/>
    </source>
</evidence>
<evidence type="ECO:0000259" key="7">
    <source>
        <dbReference type="Pfam" id="PF09349"/>
    </source>
</evidence>
<keyword evidence="6" id="KW-0456">Lyase</keyword>
<evidence type="ECO:0000256" key="5">
    <source>
        <dbReference type="ARBA" id="ARBA00022793"/>
    </source>
</evidence>
<accession>A0ABN1EM89</accession>
<dbReference type="Pfam" id="PF09349">
    <property type="entry name" value="OHCU_decarbox"/>
    <property type="match status" value="1"/>
</dbReference>
<evidence type="ECO:0000256" key="6">
    <source>
        <dbReference type="ARBA" id="ARBA00023239"/>
    </source>
</evidence>
<dbReference type="Gene3D" id="1.10.3330.10">
    <property type="entry name" value="Oxo-4-hydroxy-4-carboxy-5-ureidoimidazoline decarboxylase"/>
    <property type="match status" value="1"/>
</dbReference>
<evidence type="ECO:0000256" key="4">
    <source>
        <dbReference type="ARBA" id="ARBA00022631"/>
    </source>
</evidence>
<dbReference type="EMBL" id="BAAAFZ010000006">
    <property type="protein sequence ID" value="GAA0568664.1"/>
    <property type="molecule type" value="Genomic_DNA"/>
</dbReference>
<proteinExistence type="predicted"/>
<organism evidence="8 9">
    <name type="scientific">Craurococcus roseus</name>
    <dbReference type="NCBI Taxonomy" id="77585"/>
    <lineage>
        <taxon>Bacteria</taxon>
        <taxon>Pseudomonadati</taxon>
        <taxon>Pseudomonadota</taxon>
        <taxon>Alphaproteobacteria</taxon>
        <taxon>Acetobacterales</taxon>
        <taxon>Acetobacteraceae</taxon>
        <taxon>Craurococcus</taxon>
    </lineage>
</organism>
<sequence length="164" mass="17841">MTREEFLARFGTVFENRPDLAAAAWDRGPSDPSAGSAGLHPAFVAVLRDLPADALLAFLNAHPDLAARSARPADLTPDSRREQGSAGLDALDASAGARLLELNKAYRERFGFPFILAVKGKRPGEILAALESRLRNTEAEERTEALRQVERILLLRLKGRLGEA</sequence>
<keyword evidence="5" id="KW-0210">Decarboxylase</keyword>
<feature type="domain" description="Oxo-4-hydroxy-4-carboxy-5-ureidoimidazoline decarboxylase" evidence="7">
    <location>
        <begin position="1"/>
        <end position="158"/>
    </location>
</feature>
<dbReference type="InterPro" id="IPR018020">
    <property type="entry name" value="OHCU_decarboxylase"/>
</dbReference>